<evidence type="ECO:0000313" key="1">
    <source>
        <dbReference type="EMBL" id="QEV06883.1"/>
    </source>
</evidence>
<reference evidence="1 2" key="1">
    <citation type="submission" date="2017-09" db="EMBL/GenBank/DDBJ databases">
        <authorList>
            <person name="Lee N."/>
            <person name="Cho B.-K."/>
        </authorList>
    </citation>
    <scope>NUCLEOTIDE SEQUENCE [LARGE SCALE GENOMIC DNA]</scope>
    <source>
        <strain evidence="1 2">ATCC 13879</strain>
    </source>
</reference>
<sequence length="104" mass="11170">MDDLRRCISDVGGLDGLSAASVSALPTAQAGVRTRRLRREQPLAPCGPWVNRLSASTSGTRCVDEQDRVSGVVERAEAIRQGRLHRLATIVCRDEDGRGGEGRA</sequence>
<evidence type="ECO:0000313" key="2">
    <source>
        <dbReference type="Proteomes" id="UP000326041"/>
    </source>
</evidence>
<accession>A0ABX6AXU6</accession>
<dbReference type="Proteomes" id="UP000326041">
    <property type="component" value="Chromosome"/>
</dbReference>
<dbReference type="EMBL" id="CP023697">
    <property type="protein sequence ID" value="QEV06883.1"/>
    <property type="molecule type" value="Genomic_DNA"/>
</dbReference>
<proteinExistence type="predicted"/>
<protein>
    <submittedName>
        <fullName evidence="1">Uncharacterized protein</fullName>
    </submittedName>
</protein>
<gene>
    <name evidence="1" type="ORF">CP972_15600</name>
</gene>
<name>A0ABX6AXU6_9ACTN</name>
<organism evidence="1 2">
    <name type="scientific">Streptomyces prasinus</name>
    <dbReference type="NCBI Taxonomy" id="67345"/>
    <lineage>
        <taxon>Bacteria</taxon>
        <taxon>Bacillati</taxon>
        <taxon>Actinomycetota</taxon>
        <taxon>Actinomycetes</taxon>
        <taxon>Kitasatosporales</taxon>
        <taxon>Streptomycetaceae</taxon>
        <taxon>Streptomyces</taxon>
    </lineage>
</organism>
<keyword evidence="2" id="KW-1185">Reference proteome</keyword>